<gene>
    <name evidence="3" type="ORF">Daura_29050</name>
</gene>
<dbReference type="OrthoDB" id="127969at2"/>
<keyword evidence="4" id="KW-1185">Reference proteome</keyword>
<sequence>MTTSFTRAGAALLLTVLGAVAAPSAAHATALCDQPVPPPACSEDPDPDPGPIDTPPRGALDSVAFTGNGARVTGWAADGDSAAPLQVHVYVDGAFAGAAVADTYRPDVAAVYPYFGAWRGYDAVVPARPGTHTVCTYAINVQPPNTSPAGNRQLGCRSYDVPAVANVASLYSGQWLVAFDDNVVGETGFEVMWEYFTWYTIPGTHERVATPRVWRYTLPPHEGTGRVTLPDQRPINATRLTVTAPGLGSASTTDLY</sequence>
<dbReference type="KEGG" id="daur:Daura_29050"/>
<organism evidence="3 4">
    <name type="scientific">Dactylosporangium aurantiacum</name>
    <dbReference type="NCBI Taxonomy" id="35754"/>
    <lineage>
        <taxon>Bacteria</taxon>
        <taxon>Bacillati</taxon>
        <taxon>Actinomycetota</taxon>
        <taxon>Actinomycetes</taxon>
        <taxon>Micromonosporales</taxon>
        <taxon>Micromonosporaceae</taxon>
        <taxon>Dactylosporangium</taxon>
    </lineage>
</organism>
<feature type="region of interest" description="Disordered" evidence="1">
    <location>
        <begin position="36"/>
        <end position="59"/>
    </location>
</feature>
<evidence type="ECO:0000313" key="4">
    <source>
        <dbReference type="Proteomes" id="UP001058003"/>
    </source>
</evidence>
<name>A0A9Q9ICD3_9ACTN</name>
<feature type="chain" id="PRO_5040501507" evidence="2">
    <location>
        <begin position="22"/>
        <end position="256"/>
    </location>
</feature>
<accession>A0A9Q9ICD3</accession>
<dbReference type="RefSeq" id="WP_033358150.1">
    <property type="nucleotide sequence ID" value="NZ_CP073767.1"/>
</dbReference>
<reference evidence="3" key="1">
    <citation type="submission" date="2021-04" db="EMBL/GenBank/DDBJ databases">
        <title>Dactylosporangium aurantiacum NRRL B-8018 full assembly.</title>
        <authorList>
            <person name="Hartkoorn R.C."/>
            <person name="Beaudoing E."/>
            <person name="Hot D."/>
        </authorList>
    </citation>
    <scope>NUCLEOTIDE SEQUENCE</scope>
    <source>
        <strain evidence="3">NRRL B-8018</strain>
    </source>
</reference>
<keyword evidence="2" id="KW-0732">Signal</keyword>
<feature type="signal peptide" evidence="2">
    <location>
        <begin position="1"/>
        <end position="21"/>
    </location>
</feature>
<dbReference type="AlphaFoldDB" id="A0A9Q9ICD3"/>
<protein>
    <submittedName>
        <fullName evidence="3">Uncharacterized protein</fullName>
    </submittedName>
</protein>
<evidence type="ECO:0000313" key="3">
    <source>
        <dbReference type="EMBL" id="UWZ50854.1"/>
    </source>
</evidence>
<proteinExistence type="predicted"/>
<dbReference type="Proteomes" id="UP001058003">
    <property type="component" value="Chromosome"/>
</dbReference>
<evidence type="ECO:0000256" key="2">
    <source>
        <dbReference type="SAM" id="SignalP"/>
    </source>
</evidence>
<evidence type="ECO:0000256" key="1">
    <source>
        <dbReference type="SAM" id="MobiDB-lite"/>
    </source>
</evidence>
<dbReference type="EMBL" id="CP073767">
    <property type="protein sequence ID" value="UWZ50854.1"/>
    <property type="molecule type" value="Genomic_DNA"/>
</dbReference>